<accession>A0AAI9DEL6</accession>
<proteinExistence type="predicted"/>
<dbReference type="RefSeq" id="WP_140180279.1">
    <property type="nucleotide sequence ID" value="NZ_CANMXG010000003.1"/>
</dbReference>
<dbReference type="AlphaFoldDB" id="A0AAI9DEL6"/>
<sequence>MGFSQNIFIDGVFDQFYPSNVVYTTSTKKTYFLGHTNQDFAYYIYNVNDKGSIEGSTPIIKGKFSSYLSNLQTLVDVVTNKQYIFGFNLVDKSIQFFKVLDTGNLEQLYELIISNPNSAARTALYYAINGTIYYYYQNEKTKGWEISKVAFTDNK</sequence>
<protein>
    <submittedName>
        <fullName evidence="1">XRE family transcriptional regulator</fullName>
    </submittedName>
</protein>
<reference evidence="1" key="1">
    <citation type="submission" date="2024-02" db="EMBL/GenBank/DDBJ databases">
        <authorList>
            <consortium name="Clinical and Environmental Microbiology Branch: Whole genome sequencing antimicrobial resistance pathogens in the healthcare setting"/>
        </authorList>
    </citation>
    <scope>NUCLEOTIDE SEQUENCE</scope>
    <source>
        <strain evidence="1">2021GO-0154</strain>
    </source>
</reference>
<comment type="caution">
    <text evidence="1">The sequence shown here is derived from an EMBL/GenBank/DDBJ whole genome shotgun (WGS) entry which is preliminary data.</text>
</comment>
<dbReference type="GeneID" id="92278486"/>
<organism evidence="1">
    <name type="scientific">Providencia stuartii</name>
    <dbReference type="NCBI Taxonomy" id="588"/>
    <lineage>
        <taxon>Bacteria</taxon>
        <taxon>Pseudomonadati</taxon>
        <taxon>Pseudomonadota</taxon>
        <taxon>Gammaproteobacteria</taxon>
        <taxon>Enterobacterales</taxon>
        <taxon>Morganellaceae</taxon>
        <taxon>Providencia</taxon>
    </lineage>
</organism>
<evidence type="ECO:0000313" key="1">
    <source>
        <dbReference type="EMBL" id="EMJ5135704.1"/>
    </source>
</evidence>
<name>A0AAI9DEL6_PROST</name>
<gene>
    <name evidence="1" type="ORF">RG298_003466</name>
</gene>
<dbReference type="EMBL" id="ABMABF030000013">
    <property type="protein sequence ID" value="EMJ5135704.1"/>
    <property type="molecule type" value="Genomic_DNA"/>
</dbReference>